<dbReference type="RefSeq" id="WP_076414579.1">
    <property type="nucleotide sequence ID" value="NZ_MJMN01000035.1"/>
</dbReference>
<dbReference type="Proteomes" id="UP000187251">
    <property type="component" value="Unassembled WGS sequence"/>
</dbReference>
<sequence length="224" mass="24181">MDFPTLARQCAPDVHISTLAAVVRHESAFDPLVIGVNAKPHRSIRPSSKEEAVREVRDLIAKGVDFDVGYGQINVRNWKWLGVTPETIFDPCTNLASAQRVLVDCYKRAAAIHGTGQNALYAAFSCYNTGNFTKGFSNGYVGKVLAGAGMPVPAIAQAPPPQKGLRTVRSQLNAQPAAERKAGSQQDAFGRARPDAFSAPRPDAFSRDEAAVFGHRVPITQPNR</sequence>
<dbReference type="AlphaFoldDB" id="A0A1R1JN23"/>
<dbReference type="OrthoDB" id="8565485at2"/>
<organism evidence="3 4">
    <name type="scientific">Alcaligenes xylosoxydans xylosoxydans</name>
    <name type="common">Achromobacter xylosoxidans</name>
    <dbReference type="NCBI Taxonomy" id="85698"/>
    <lineage>
        <taxon>Bacteria</taxon>
        <taxon>Pseudomonadati</taxon>
        <taxon>Pseudomonadota</taxon>
        <taxon>Betaproteobacteria</taxon>
        <taxon>Burkholderiales</taxon>
        <taxon>Alcaligenaceae</taxon>
        <taxon>Achromobacter</taxon>
    </lineage>
</organism>
<proteinExistence type="predicted"/>
<accession>A0A1R1JN23</accession>
<gene>
    <name evidence="3" type="ORF">BIZ92_12680</name>
</gene>
<feature type="domain" description="Transglycosylase SLT" evidence="2">
    <location>
        <begin position="8"/>
        <end position="141"/>
    </location>
</feature>
<dbReference type="Pfam" id="PF01464">
    <property type="entry name" value="SLT"/>
    <property type="match status" value="1"/>
</dbReference>
<feature type="region of interest" description="Disordered" evidence="1">
    <location>
        <begin position="159"/>
        <end position="224"/>
    </location>
</feature>
<dbReference type="CDD" id="cd16892">
    <property type="entry name" value="LT_VirB1-like"/>
    <property type="match status" value="1"/>
</dbReference>
<dbReference type="Gene3D" id="1.10.530.10">
    <property type="match status" value="1"/>
</dbReference>
<evidence type="ECO:0000313" key="3">
    <source>
        <dbReference type="EMBL" id="OMG80739.1"/>
    </source>
</evidence>
<reference evidence="3 4" key="1">
    <citation type="submission" date="2016-09" db="EMBL/GenBank/DDBJ databases">
        <title>Phylogenomics of Achromobacter.</title>
        <authorList>
            <person name="Jeukens J."/>
            <person name="Freschi L."/>
            <person name="Vincent A.T."/>
            <person name="Emond-Rheault J.-G."/>
            <person name="Kukavica-Ibrulj I."/>
            <person name="Charette S.J."/>
            <person name="Levesque R.C."/>
        </authorList>
    </citation>
    <scope>NUCLEOTIDE SEQUENCE [LARGE SCALE GENOMIC DNA]</scope>
    <source>
        <strain evidence="3 4">AUS488</strain>
    </source>
</reference>
<dbReference type="InterPro" id="IPR023346">
    <property type="entry name" value="Lysozyme-like_dom_sf"/>
</dbReference>
<dbReference type="InterPro" id="IPR008258">
    <property type="entry name" value="Transglycosylase_SLT_dom_1"/>
</dbReference>
<dbReference type="EMBL" id="MJMN01000035">
    <property type="protein sequence ID" value="OMG80739.1"/>
    <property type="molecule type" value="Genomic_DNA"/>
</dbReference>
<comment type="caution">
    <text evidence="3">The sequence shown here is derived from an EMBL/GenBank/DDBJ whole genome shotgun (WGS) entry which is preliminary data.</text>
</comment>
<evidence type="ECO:0000313" key="4">
    <source>
        <dbReference type="Proteomes" id="UP000187251"/>
    </source>
</evidence>
<protein>
    <recommendedName>
        <fullName evidence="2">Transglycosylase SLT domain-containing protein</fullName>
    </recommendedName>
</protein>
<dbReference type="SUPFAM" id="SSF53955">
    <property type="entry name" value="Lysozyme-like"/>
    <property type="match status" value="1"/>
</dbReference>
<evidence type="ECO:0000256" key="1">
    <source>
        <dbReference type="SAM" id="MobiDB-lite"/>
    </source>
</evidence>
<evidence type="ECO:0000259" key="2">
    <source>
        <dbReference type="Pfam" id="PF01464"/>
    </source>
</evidence>
<name>A0A1R1JN23_ALCXX</name>